<dbReference type="Gene3D" id="1.10.287.1080">
    <property type="entry name" value="MazG-like"/>
    <property type="match status" value="1"/>
</dbReference>
<dbReference type="EMBL" id="QMRA01000006">
    <property type="protein sequence ID" value="RLE55510.1"/>
    <property type="molecule type" value="Genomic_DNA"/>
</dbReference>
<protein>
    <submittedName>
        <fullName evidence="2">Nucleotide pyrophosphohydrolase</fullName>
    </submittedName>
</protein>
<proteinExistence type="predicted"/>
<evidence type="ECO:0000313" key="3">
    <source>
        <dbReference type="Proteomes" id="UP000269499"/>
    </source>
</evidence>
<evidence type="ECO:0000259" key="1">
    <source>
        <dbReference type="Pfam" id="PF03819"/>
    </source>
</evidence>
<dbReference type="CDD" id="cd11535">
    <property type="entry name" value="NTP-PPase_SsMazG"/>
    <property type="match status" value="1"/>
</dbReference>
<accession>A0A497F991</accession>
<dbReference type="GO" id="GO:0016787">
    <property type="term" value="F:hydrolase activity"/>
    <property type="evidence" value="ECO:0007669"/>
    <property type="project" value="UniProtKB-KW"/>
</dbReference>
<dbReference type="InterPro" id="IPR004518">
    <property type="entry name" value="MazG-like_dom"/>
</dbReference>
<dbReference type="Proteomes" id="UP000269499">
    <property type="component" value="Unassembled WGS sequence"/>
</dbReference>
<dbReference type="PANTHER" id="PTHR42702">
    <property type="entry name" value="NUCLEOTIDE PYROPHOSPHOHYDROLASE"/>
    <property type="match status" value="1"/>
</dbReference>
<sequence length="98" mass="11249">MSLREFQELMRKLYFARDNARGIGRTFMWLVEEVGELARAIRDGDHELMESEFADVLAWLSSLANLVGVDLEKAAFSKYKDVCPRCKKSPCVCPFREG</sequence>
<reference evidence="2 3" key="1">
    <citation type="submission" date="2018-06" db="EMBL/GenBank/DDBJ databases">
        <title>Extensive metabolic versatility and redundancy in microbially diverse, dynamic hydrothermal sediments.</title>
        <authorList>
            <person name="Dombrowski N."/>
            <person name="Teske A."/>
            <person name="Baker B.J."/>
        </authorList>
    </citation>
    <scope>NUCLEOTIDE SEQUENCE [LARGE SCALE GENOMIC DNA]</scope>
    <source>
        <strain evidence="2">B20_G2</strain>
    </source>
</reference>
<organism evidence="2 3">
    <name type="scientific">Thermoproteota archaeon</name>
    <dbReference type="NCBI Taxonomy" id="2056631"/>
    <lineage>
        <taxon>Archaea</taxon>
        <taxon>Thermoproteota</taxon>
    </lineage>
</organism>
<comment type="caution">
    <text evidence="2">The sequence shown here is derived from an EMBL/GenBank/DDBJ whole genome shotgun (WGS) entry which is preliminary data.</text>
</comment>
<dbReference type="PANTHER" id="PTHR42702:SF1">
    <property type="entry name" value="REGULATORY PROTEIN FOR BETA-LACTAMASE"/>
    <property type="match status" value="1"/>
</dbReference>
<dbReference type="Pfam" id="PF03819">
    <property type="entry name" value="MazG"/>
    <property type="match status" value="1"/>
</dbReference>
<gene>
    <name evidence="2" type="ORF">DRJ26_00695</name>
</gene>
<feature type="domain" description="NTP pyrophosphohydrolase MazG-like" evidence="1">
    <location>
        <begin position="27"/>
        <end position="86"/>
    </location>
</feature>
<evidence type="ECO:0000313" key="2">
    <source>
        <dbReference type="EMBL" id="RLE55510.1"/>
    </source>
</evidence>
<dbReference type="AlphaFoldDB" id="A0A497F991"/>
<name>A0A497F991_9CREN</name>
<dbReference type="SUPFAM" id="SSF101386">
    <property type="entry name" value="all-alpha NTP pyrophosphatases"/>
    <property type="match status" value="1"/>
</dbReference>